<dbReference type="Proteomes" id="UP000215563">
    <property type="component" value="Unassembled WGS sequence"/>
</dbReference>
<keyword evidence="2" id="KW-1185">Reference proteome</keyword>
<reference evidence="1 2" key="1">
    <citation type="submission" date="2017-07" db="EMBL/GenBank/DDBJ databases">
        <title>Amycolatopsis alba DSM 44262 Genome sequencing and assembly.</title>
        <authorList>
            <person name="Kaur N."/>
            <person name="Mayilraj S."/>
        </authorList>
    </citation>
    <scope>NUCLEOTIDE SEQUENCE [LARGE SCALE GENOMIC DNA]</scope>
    <source>
        <strain evidence="1 2">DSM 44262</strain>
    </source>
</reference>
<evidence type="ECO:0000313" key="1">
    <source>
        <dbReference type="EMBL" id="OXM53120.1"/>
    </source>
</evidence>
<accession>A0A229S2K8</accession>
<gene>
    <name evidence="1" type="ORF">CFP75_07970</name>
</gene>
<organism evidence="1 2">
    <name type="scientific">Amycolatopsis alba DSM 44262</name>
    <dbReference type="NCBI Taxonomy" id="1125972"/>
    <lineage>
        <taxon>Bacteria</taxon>
        <taxon>Bacillati</taxon>
        <taxon>Actinomycetota</taxon>
        <taxon>Actinomycetes</taxon>
        <taxon>Pseudonocardiales</taxon>
        <taxon>Pseudonocardiaceae</taxon>
        <taxon>Amycolatopsis</taxon>
    </lineage>
</organism>
<proteinExistence type="predicted"/>
<sequence length="252" mass="27960">MGKALEDLCAVLREVEDPDRFIRPPDFDEHVARERFDALARRLGEDFGPVAEARAPDGQLQGRLSLADPAVDIVISKFGDTLWTSDTIPRAVRDVLIRDFRFGFIAPLSALDKPAPGAEAHRPLDARTPAALQEQILDLPSSPPELAALREWLRHELELPRRDGHGKSETHPEHRLLAEAERLRAVVLAGREGDEAKRWLMIDDAIIAAPNIIGPLPAIMHLFGVRLHAAQDLLFERRALLPGLRPYAGALP</sequence>
<dbReference type="EMBL" id="NMQU01000021">
    <property type="protein sequence ID" value="OXM53120.1"/>
    <property type="molecule type" value="Genomic_DNA"/>
</dbReference>
<dbReference type="AlphaFoldDB" id="A0A229S2K8"/>
<protein>
    <submittedName>
        <fullName evidence="1">Uncharacterized protein</fullName>
    </submittedName>
</protein>
<comment type="caution">
    <text evidence="1">The sequence shown here is derived from an EMBL/GenBank/DDBJ whole genome shotgun (WGS) entry which is preliminary data.</text>
</comment>
<name>A0A229S2K8_AMYAL</name>
<evidence type="ECO:0000313" key="2">
    <source>
        <dbReference type="Proteomes" id="UP000215563"/>
    </source>
</evidence>
<dbReference type="RefSeq" id="WP_020630010.1">
    <property type="nucleotide sequence ID" value="NZ_KB913032.1"/>
</dbReference>